<proteinExistence type="predicted"/>
<protein>
    <submittedName>
        <fullName evidence="1">Transposase</fullName>
    </submittedName>
</protein>
<reference evidence="1 2" key="1">
    <citation type="submission" date="2016-01" db="EMBL/GenBank/DDBJ databases">
        <authorList>
            <person name="Oliw E.H."/>
        </authorList>
    </citation>
    <scope>NUCLEOTIDE SEQUENCE [LARGE SCALE GENOMIC DNA]</scope>
    <source>
        <strain evidence="1">LMG 22029</strain>
    </source>
</reference>
<gene>
    <name evidence="1" type="ORF">AWB64_06021</name>
</gene>
<evidence type="ECO:0000313" key="2">
    <source>
        <dbReference type="Proteomes" id="UP000054893"/>
    </source>
</evidence>
<dbReference type="Proteomes" id="UP000054893">
    <property type="component" value="Unassembled WGS sequence"/>
</dbReference>
<evidence type="ECO:0000313" key="1">
    <source>
        <dbReference type="EMBL" id="SAL54633.1"/>
    </source>
</evidence>
<accession>A0A158IE04</accession>
<dbReference type="AlphaFoldDB" id="A0A158IE04"/>
<name>A0A158IE04_CABSO</name>
<sequence>MQNVTLVGIDLGKHSFHLHGQDKAGRAVFRRKVSRKQLVEFFATFPRLHGRDGSLCRGALVGT</sequence>
<dbReference type="EMBL" id="FCOC02000035">
    <property type="protein sequence ID" value="SAL54633.1"/>
    <property type="molecule type" value="Genomic_DNA"/>
</dbReference>
<organism evidence="1 2">
    <name type="scientific">Caballeronia sordidicola</name>
    <name type="common">Burkholderia sordidicola</name>
    <dbReference type="NCBI Taxonomy" id="196367"/>
    <lineage>
        <taxon>Bacteria</taxon>
        <taxon>Pseudomonadati</taxon>
        <taxon>Pseudomonadota</taxon>
        <taxon>Betaproteobacteria</taxon>
        <taxon>Burkholderiales</taxon>
        <taxon>Burkholderiaceae</taxon>
        <taxon>Caballeronia</taxon>
    </lineage>
</organism>